<sequence length="386" mass="43081">MIEVRRPVSRSAAAFCCSVSFCRSQTSDDEQQLPLQGEDGMSHITSGKFEVVRRIEEGRDGKNTGIWVTEVLEKRQYRGAVAGLHVTAVQLRMTTSATKHVFDTSLDRLEDSLSCRLVKAFRTIFLFILWASDMRGKALSESAPGAADGSWAGDESVHLKDNQEVLITMLTDFLSWLPVDTLQGVLIRIMDASTTRYGDEQGVNNRRKGVEVALHSLASRYAAQHWCVKPSEWLGGVVSMMLNRRSRQLSRNMLTAVLDVRRGAGGGVKRRFRHDRKKPPFIPSELALRKERDSYLCLTWDSDDGALSLGNDWMAAEPLKAYRTARASSQWFESVWVNIDNNTNTSILWHTILSVLPEGLGAQMEGGVPVYCRSVLLRADGGENKS</sequence>
<organism evidence="1 2">
    <name type="scientific">Vitrella brassicaformis (strain CCMP3155)</name>
    <dbReference type="NCBI Taxonomy" id="1169540"/>
    <lineage>
        <taxon>Eukaryota</taxon>
        <taxon>Sar</taxon>
        <taxon>Alveolata</taxon>
        <taxon>Colpodellida</taxon>
        <taxon>Vitrellaceae</taxon>
        <taxon>Vitrella</taxon>
    </lineage>
</organism>
<dbReference type="Proteomes" id="UP000041254">
    <property type="component" value="Unassembled WGS sequence"/>
</dbReference>
<name>A0A0G4E9P1_VITBC</name>
<proteinExistence type="predicted"/>
<keyword evidence="2" id="KW-1185">Reference proteome</keyword>
<dbReference type="VEuPathDB" id="CryptoDB:Vbra_6663"/>
<evidence type="ECO:0000313" key="2">
    <source>
        <dbReference type="Proteomes" id="UP000041254"/>
    </source>
</evidence>
<dbReference type="EMBL" id="CDMY01000033">
    <property type="protein sequence ID" value="CEL91909.1"/>
    <property type="molecule type" value="Genomic_DNA"/>
</dbReference>
<reference evidence="1 2" key="1">
    <citation type="submission" date="2014-11" db="EMBL/GenBank/DDBJ databases">
        <authorList>
            <person name="Zhu J."/>
            <person name="Qi W."/>
            <person name="Song R."/>
        </authorList>
    </citation>
    <scope>NUCLEOTIDE SEQUENCE [LARGE SCALE GENOMIC DNA]</scope>
</reference>
<dbReference type="InParanoid" id="A0A0G4E9P1"/>
<dbReference type="AlphaFoldDB" id="A0A0G4E9P1"/>
<evidence type="ECO:0000313" key="1">
    <source>
        <dbReference type="EMBL" id="CEL91909.1"/>
    </source>
</evidence>
<gene>
    <name evidence="1" type="ORF">Vbra_6663</name>
</gene>
<accession>A0A0G4E9P1</accession>
<protein>
    <submittedName>
        <fullName evidence="1">Uncharacterized protein</fullName>
    </submittedName>
</protein>